<reference evidence="5" key="1">
    <citation type="submission" date="2023-07" db="EMBL/GenBank/DDBJ databases">
        <title>Genomic characterization of faba bean (Vicia faba) microsymbionts in Mexican soils.</title>
        <authorList>
            <person name="Rivera Orduna F.N."/>
            <person name="Guevara-Luna J."/>
            <person name="Yan J."/>
            <person name="Arroyo-Herrera I."/>
            <person name="Li Y."/>
            <person name="Vasquez-Murrieta M.S."/>
            <person name="Wang E.T."/>
        </authorList>
    </citation>
    <scope>NUCLEOTIDE SEQUENCE [LARGE SCALE GENOMIC DNA]</scope>
    <source>
        <strain evidence="5">CH6</strain>
    </source>
</reference>
<dbReference type="GO" id="GO:0005737">
    <property type="term" value="C:cytoplasm"/>
    <property type="evidence" value="ECO:0007669"/>
    <property type="project" value="UniProtKB-SubCell"/>
</dbReference>
<evidence type="ECO:0000256" key="1">
    <source>
        <dbReference type="ARBA" id="ARBA00004496"/>
    </source>
</evidence>
<dbReference type="PANTHER" id="PTHR38772">
    <property type="match status" value="1"/>
</dbReference>
<evidence type="ECO:0000313" key="5">
    <source>
        <dbReference type="Proteomes" id="UP001269402"/>
    </source>
</evidence>
<organism evidence="4 5">
    <name type="scientific">Rhizobium redzepovicii</name>
    <dbReference type="NCBI Taxonomy" id="2867518"/>
    <lineage>
        <taxon>Bacteria</taxon>
        <taxon>Pseudomonadati</taxon>
        <taxon>Pseudomonadota</taxon>
        <taxon>Alphaproteobacteria</taxon>
        <taxon>Hyphomicrobiales</taxon>
        <taxon>Rhizobiaceae</taxon>
        <taxon>Rhizobium/Agrobacterium group</taxon>
        <taxon>Rhizobium</taxon>
    </lineage>
</organism>
<keyword evidence="5" id="KW-1185">Reference proteome</keyword>
<dbReference type="InterPro" id="IPR007358">
    <property type="entry name" value="Nucleoid_associated_NdpA"/>
</dbReference>
<dbReference type="RefSeq" id="WP_310808853.1">
    <property type="nucleotide sequence ID" value="NZ_JAVLSH010000025.1"/>
</dbReference>
<protein>
    <submittedName>
        <fullName evidence="4">Nucleoid-associated protein</fullName>
    </submittedName>
</protein>
<evidence type="ECO:0000313" key="4">
    <source>
        <dbReference type="EMBL" id="MDR9764141.1"/>
    </source>
</evidence>
<dbReference type="GO" id="GO:0009295">
    <property type="term" value="C:nucleoid"/>
    <property type="evidence" value="ECO:0007669"/>
    <property type="project" value="InterPro"/>
</dbReference>
<gene>
    <name evidence="4" type="ORF">RJJ37_31735</name>
</gene>
<dbReference type="PANTHER" id="PTHR38772:SF1">
    <property type="entry name" value="NUCLEOID-ASSOCIATED PROTEIN YEJK"/>
    <property type="match status" value="1"/>
</dbReference>
<comment type="subcellular location">
    <subcellularLocation>
        <location evidence="1">Cytoplasm</location>
    </subcellularLocation>
</comment>
<sequence>MPWHQLNYPTQIHVGAYIDGDFSDFNKLTADMMLTLKKEASQKNARGGHVFFSHFHRDGKDYLLVAIINDTLGAALTDDLDVTDVKHLDMDGFRFAGRINMTGWSEGEDRYISFLMGKGDIAEYFKEFLGCDTSVAERYDTQTLVKALGLRSVMMPSQCQRHGRYSSVSNADLNWFGMRADLGC</sequence>
<keyword evidence="3" id="KW-0963">Cytoplasm</keyword>
<dbReference type="EMBL" id="JAVLSH010000025">
    <property type="protein sequence ID" value="MDR9764141.1"/>
    <property type="molecule type" value="Genomic_DNA"/>
</dbReference>
<proteinExistence type="inferred from homology"/>
<comment type="caution">
    <text evidence="4">The sequence shown here is derived from an EMBL/GenBank/DDBJ whole genome shotgun (WGS) entry which is preliminary data.</text>
</comment>
<name>A0AAW8PAS9_9HYPH</name>
<evidence type="ECO:0000256" key="2">
    <source>
        <dbReference type="ARBA" id="ARBA00009035"/>
    </source>
</evidence>
<evidence type="ECO:0000256" key="3">
    <source>
        <dbReference type="ARBA" id="ARBA00022490"/>
    </source>
</evidence>
<dbReference type="Pfam" id="PF04245">
    <property type="entry name" value="NA37"/>
    <property type="match status" value="1"/>
</dbReference>
<dbReference type="AlphaFoldDB" id="A0AAW8PAS9"/>
<accession>A0AAW8PAS9</accession>
<comment type="similarity">
    <text evidence="2">Belongs to the YejK family.</text>
</comment>
<dbReference type="Proteomes" id="UP001269402">
    <property type="component" value="Unassembled WGS sequence"/>
</dbReference>